<name>A0A2K8JLZ0_PRIPG</name>
<organism evidence="2">
    <name type="scientific">Pristhesancus plagipennis</name>
    <name type="common">Common assassin bug</name>
    <dbReference type="NCBI Taxonomy" id="1955184"/>
    <lineage>
        <taxon>Eukaryota</taxon>
        <taxon>Metazoa</taxon>
        <taxon>Ecdysozoa</taxon>
        <taxon>Arthropoda</taxon>
        <taxon>Hexapoda</taxon>
        <taxon>Insecta</taxon>
        <taxon>Pterygota</taxon>
        <taxon>Neoptera</taxon>
        <taxon>Paraneoptera</taxon>
        <taxon>Hemiptera</taxon>
        <taxon>Heteroptera</taxon>
        <taxon>Panheteroptera</taxon>
        <taxon>Cimicomorpha</taxon>
        <taxon>Reduviidae</taxon>
        <taxon>Harpactorinae</taxon>
        <taxon>Harpactorini</taxon>
        <taxon>Pristhesancus</taxon>
    </lineage>
</organism>
<sequence>MISVLVMLICITLSVLCIVCCFWSPCPLYSMCRINYTYGDVVAYSKEEESALSLPPDESFLSNTYSPVPIKVIQVSEHS</sequence>
<feature type="chain" id="PRO_5014920593" evidence="1">
    <location>
        <begin position="18"/>
        <end position="79"/>
    </location>
</feature>
<evidence type="ECO:0000313" key="2">
    <source>
        <dbReference type="EMBL" id="ATU82836.1"/>
    </source>
</evidence>
<evidence type="ECO:0000256" key="1">
    <source>
        <dbReference type="SAM" id="SignalP"/>
    </source>
</evidence>
<keyword evidence="1" id="KW-0732">Signal</keyword>
<proteinExistence type="evidence at transcript level"/>
<reference evidence="2" key="1">
    <citation type="submission" date="2016-10" db="EMBL/GenBank/DDBJ databases">
        <title>The assassin bug Pristhesancus plagipennis produces two different types of venom.</title>
        <authorList>
            <person name="Walker A.A."/>
            <person name="Herzig V."/>
            <person name="Jin J."/>
            <person name="Fry B.G."/>
            <person name="King G.F."/>
        </authorList>
    </citation>
    <scope>NUCLEOTIDE SEQUENCE</scope>
    <source>
        <tissue evidence="2">Venom/labial glands</tissue>
    </source>
</reference>
<protein>
    <submittedName>
        <fullName evidence="2">Secreted peptide</fullName>
    </submittedName>
</protein>
<accession>A0A2K8JLZ0</accession>
<feature type="signal peptide" evidence="1">
    <location>
        <begin position="1"/>
        <end position="17"/>
    </location>
</feature>
<dbReference type="AlphaFoldDB" id="A0A2K8JLZ0"/>
<dbReference type="EMBL" id="KY031085">
    <property type="protein sequence ID" value="ATU82836.1"/>
    <property type="molecule type" value="mRNA"/>
</dbReference>